<sequence length="316" mass="35813">MIKKDKNTEIILKEAKKLGLKAKTIYPKRNLIELTKGSRKFLIQQNFRINLNRFGTRNIPLFKDLSYFFWQKNNIPIPKTITAFSFPEAKEGIKKIPFPSVIKDARASQSRNLWVNIPDLAKAVSILKDLFFNSSIEAVVIQEFIRAEEFRILVLKNRILAIAQLVPPCLIGNGQTTAKGLIEELERKTNCTITPDQGMKDLIKSQGFSLDSVLPAGQKLFLKEYSKISQGGQIQNISPDKLHPEIKKMCLKAVKTVGLELAGLDIMAENISESPKGQEIRFIEINGRPDIYIHHCPDKGEPANVAREILKYIFKL</sequence>
<dbReference type="SUPFAM" id="SSF56059">
    <property type="entry name" value="Glutathione synthetase ATP-binding domain-like"/>
    <property type="match status" value="1"/>
</dbReference>
<dbReference type="AlphaFoldDB" id="A0A2M7BUI4"/>
<evidence type="ECO:0000259" key="2">
    <source>
        <dbReference type="PROSITE" id="PS50975"/>
    </source>
</evidence>
<gene>
    <name evidence="3" type="ORF">COS49_01475</name>
</gene>
<evidence type="ECO:0000313" key="4">
    <source>
        <dbReference type="Proteomes" id="UP000229894"/>
    </source>
</evidence>
<feature type="domain" description="ATP-grasp" evidence="2">
    <location>
        <begin position="67"/>
        <end position="314"/>
    </location>
</feature>
<dbReference type="GO" id="GO:0005524">
    <property type="term" value="F:ATP binding"/>
    <property type="evidence" value="ECO:0007669"/>
    <property type="project" value="UniProtKB-UniRule"/>
</dbReference>
<dbReference type="GO" id="GO:0046872">
    <property type="term" value="F:metal ion binding"/>
    <property type="evidence" value="ECO:0007669"/>
    <property type="project" value="InterPro"/>
</dbReference>
<protein>
    <recommendedName>
        <fullName evidence="2">ATP-grasp domain-containing protein</fullName>
    </recommendedName>
</protein>
<keyword evidence="1" id="KW-0547">Nucleotide-binding</keyword>
<dbReference type="PANTHER" id="PTHR21621:SF0">
    <property type="entry name" value="BETA-CITRYLGLUTAMATE SYNTHASE B-RELATED"/>
    <property type="match status" value="1"/>
</dbReference>
<dbReference type="InterPro" id="IPR013815">
    <property type="entry name" value="ATP_grasp_subdomain_1"/>
</dbReference>
<organism evidence="3 4">
    <name type="scientific">Candidatus Portnoybacteria bacterium CG03_land_8_20_14_0_80_41_10</name>
    <dbReference type="NCBI Taxonomy" id="1974808"/>
    <lineage>
        <taxon>Bacteria</taxon>
        <taxon>Candidatus Portnoyibacteriota</taxon>
    </lineage>
</organism>
<dbReference type="GO" id="GO:0009432">
    <property type="term" value="P:SOS response"/>
    <property type="evidence" value="ECO:0007669"/>
    <property type="project" value="TreeGrafter"/>
</dbReference>
<dbReference type="PANTHER" id="PTHR21621">
    <property type="entry name" value="RIBOSOMAL PROTEIN S6 MODIFICATION PROTEIN"/>
    <property type="match status" value="1"/>
</dbReference>
<name>A0A2M7BUI4_9BACT</name>
<dbReference type="Gene3D" id="3.30.1490.20">
    <property type="entry name" value="ATP-grasp fold, A domain"/>
    <property type="match status" value="1"/>
</dbReference>
<dbReference type="InterPro" id="IPR013651">
    <property type="entry name" value="ATP-grasp_RimK-type"/>
</dbReference>
<evidence type="ECO:0000256" key="1">
    <source>
        <dbReference type="PROSITE-ProRule" id="PRU00409"/>
    </source>
</evidence>
<accession>A0A2M7BUI4</accession>
<dbReference type="InterPro" id="IPR011761">
    <property type="entry name" value="ATP-grasp"/>
</dbReference>
<dbReference type="PROSITE" id="PS50975">
    <property type="entry name" value="ATP_GRASP"/>
    <property type="match status" value="1"/>
</dbReference>
<reference evidence="4" key="1">
    <citation type="submission" date="2017-09" db="EMBL/GenBank/DDBJ databases">
        <title>Depth-based differentiation of microbial function through sediment-hosted aquifers and enrichment of novel symbionts in the deep terrestrial subsurface.</title>
        <authorList>
            <person name="Probst A.J."/>
            <person name="Ladd B."/>
            <person name="Jarett J.K."/>
            <person name="Geller-Mcgrath D.E."/>
            <person name="Sieber C.M.K."/>
            <person name="Emerson J.B."/>
            <person name="Anantharaman K."/>
            <person name="Thomas B.C."/>
            <person name="Malmstrom R."/>
            <person name="Stieglmeier M."/>
            <person name="Klingl A."/>
            <person name="Woyke T."/>
            <person name="Ryan C.M."/>
            <person name="Banfield J.F."/>
        </authorList>
    </citation>
    <scope>NUCLEOTIDE SEQUENCE [LARGE SCALE GENOMIC DNA]</scope>
</reference>
<comment type="caution">
    <text evidence="3">The sequence shown here is derived from an EMBL/GenBank/DDBJ whole genome shotgun (WGS) entry which is preliminary data.</text>
</comment>
<proteinExistence type="predicted"/>
<keyword evidence="1" id="KW-0067">ATP-binding</keyword>
<dbReference type="Pfam" id="PF08443">
    <property type="entry name" value="RimK"/>
    <property type="match status" value="1"/>
</dbReference>
<dbReference type="GO" id="GO:0005737">
    <property type="term" value="C:cytoplasm"/>
    <property type="evidence" value="ECO:0007669"/>
    <property type="project" value="TreeGrafter"/>
</dbReference>
<evidence type="ECO:0000313" key="3">
    <source>
        <dbReference type="EMBL" id="PIV10233.1"/>
    </source>
</evidence>
<dbReference type="GO" id="GO:0018169">
    <property type="term" value="F:ribosomal S6-glutamic acid ligase activity"/>
    <property type="evidence" value="ECO:0007669"/>
    <property type="project" value="TreeGrafter"/>
</dbReference>
<dbReference type="EMBL" id="PEUX01000033">
    <property type="protein sequence ID" value="PIV10233.1"/>
    <property type="molecule type" value="Genomic_DNA"/>
</dbReference>
<dbReference type="Gene3D" id="3.30.470.20">
    <property type="entry name" value="ATP-grasp fold, B domain"/>
    <property type="match status" value="2"/>
</dbReference>
<dbReference type="Proteomes" id="UP000229894">
    <property type="component" value="Unassembled WGS sequence"/>
</dbReference>